<evidence type="ECO:0000313" key="2">
    <source>
        <dbReference type="Proteomes" id="UP000741863"/>
    </source>
</evidence>
<keyword evidence="2" id="KW-1185">Reference proteome</keyword>
<reference evidence="1 2" key="1">
    <citation type="submission" date="2021-01" db="EMBL/GenBank/DDBJ databases">
        <title>Genomic Encyclopedia of Type Strains, Phase IV (KMG-IV): sequencing the most valuable type-strain genomes for metagenomic binning, comparative biology and taxonomic classification.</title>
        <authorList>
            <person name="Goeker M."/>
        </authorList>
    </citation>
    <scope>NUCLEOTIDE SEQUENCE [LARGE SCALE GENOMIC DNA]</scope>
    <source>
        <strain evidence="1 2">DSM 25540</strain>
    </source>
</reference>
<evidence type="ECO:0000313" key="1">
    <source>
        <dbReference type="EMBL" id="MBM7632459.1"/>
    </source>
</evidence>
<dbReference type="Proteomes" id="UP000741863">
    <property type="component" value="Unassembled WGS sequence"/>
</dbReference>
<comment type="caution">
    <text evidence="1">The sequence shown here is derived from an EMBL/GenBank/DDBJ whole genome shotgun (WGS) entry which is preliminary data.</text>
</comment>
<accession>A0ABS2PAW3</accession>
<proteinExistence type="predicted"/>
<organism evidence="1 2">
    <name type="scientific">Geomicrobium sediminis</name>
    <dbReference type="NCBI Taxonomy" id="1347788"/>
    <lineage>
        <taxon>Bacteria</taxon>
        <taxon>Bacillati</taxon>
        <taxon>Bacillota</taxon>
        <taxon>Bacilli</taxon>
        <taxon>Bacillales</taxon>
        <taxon>Geomicrobium</taxon>
    </lineage>
</organism>
<dbReference type="EMBL" id="JAFBEC010000003">
    <property type="protein sequence ID" value="MBM7632459.1"/>
    <property type="molecule type" value="Genomic_DNA"/>
</dbReference>
<name>A0ABS2PAW3_9BACL</name>
<gene>
    <name evidence="1" type="ORF">JOD17_001552</name>
</gene>
<sequence>MLHTTALLHHVECYNLAKKGITHHELCLHRTYFESRGAVLLLIMLRLLLLQCLLEK</sequence>
<protein>
    <submittedName>
        <fullName evidence="1">Uncharacterized protein</fullName>
    </submittedName>
</protein>